<keyword evidence="4" id="KW-1185">Reference proteome</keyword>
<dbReference type="InterPro" id="IPR011333">
    <property type="entry name" value="SKP1/BTB/POZ_sf"/>
</dbReference>
<reference evidence="3 4" key="1">
    <citation type="journal article" date="2012" name="Science">
        <title>The Paleozoic origin of enzymatic lignin decomposition reconstructed from 31 fungal genomes.</title>
        <authorList>
            <person name="Floudas D."/>
            <person name="Binder M."/>
            <person name="Riley R."/>
            <person name="Barry K."/>
            <person name="Blanchette R.A."/>
            <person name="Henrissat B."/>
            <person name="Martinez A.T."/>
            <person name="Otillar R."/>
            <person name="Spatafora J.W."/>
            <person name="Yadav J.S."/>
            <person name="Aerts A."/>
            <person name="Benoit I."/>
            <person name="Boyd A."/>
            <person name="Carlson A."/>
            <person name="Copeland A."/>
            <person name="Coutinho P.M."/>
            <person name="de Vries R.P."/>
            <person name="Ferreira P."/>
            <person name="Findley K."/>
            <person name="Foster B."/>
            <person name="Gaskell J."/>
            <person name="Glotzer D."/>
            <person name="Gorecki P."/>
            <person name="Heitman J."/>
            <person name="Hesse C."/>
            <person name="Hori C."/>
            <person name="Igarashi K."/>
            <person name="Jurgens J.A."/>
            <person name="Kallen N."/>
            <person name="Kersten P."/>
            <person name="Kohler A."/>
            <person name="Kuees U."/>
            <person name="Kumar T.K.A."/>
            <person name="Kuo A."/>
            <person name="LaButti K."/>
            <person name="Larrondo L.F."/>
            <person name="Lindquist E."/>
            <person name="Ling A."/>
            <person name="Lombard V."/>
            <person name="Lucas S."/>
            <person name="Lundell T."/>
            <person name="Martin R."/>
            <person name="McLaughlin D.J."/>
            <person name="Morgenstern I."/>
            <person name="Morin E."/>
            <person name="Murat C."/>
            <person name="Nagy L.G."/>
            <person name="Nolan M."/>
            <person name="Ohm R.A."/>
            <person name="Patyshakuliyeva A."/>
            <person name="Rokas A."/>
            <person name="Ruiz-Duenas F.J."/>
            <person name="Sabat G."/>
            <person name="Salamov A."/>
            <person name="Samejima M."/>
            <person name="Schmutz J."/>
            <person name="Slot J.C."/>
            <person name="St John F."/>
            <person name="Stenlid J."/>
            <person name="Sun H."/>
            <person name="Sun S."/>
            <person name="Syed K."/>
            <person name="Tsang A."/>
            <person name="Wiebenga A."/>
            <person name="Young D."/>
            <person name="Pisabarro A."/>
            <person name="Eastwood D.C."/>
            <person name="Martin F."/>
            <person name="Cullen D."/>
            <person name="Grigoriev I.V."/>
            <person name="Hibbett D.S."/>
        </authorList>
    </citation>
    <scope>NUCLEOTIDE SEQUENCE [LARGE SCALE GENOMIC DNA]</scope>
    <source>
        <strain evidence="3 4">MD-104</strain>
    </source>
</reference>
<dbReference type="EMBL" id="KB467876">
    <property type="protein sequence ID" value="PCH36284.1"/>
    <property type="molecule type" value="Genomic_DNA"/>
</dbReference>
<dbReference type="STRING" id="742152.A0A2H3JHW8"/>
<name>A0A2H3JHW8_WOLCO</name>
<dbReference type="OrthoDB" id="3357985at2759"/>
<dbReference type="Gene3D" id="3.30.710.10">
    <property type="entry name" value="Potassium Channel Kv1.1, Chain A"/>
    <property type="match status" value="1"/>
</dbReference>
<evidence type="ECO:0000313" key="3">
    <source>
        <dbReference type="EMBL" id="PCH36284.1"/>
    </source>
</evidence>
<proteinExistence type="predicted"/>
<feature type="domain" description="BTB" evidence="2">
    <location>
        <begin position="32"/>
        <end position="100"/>
    </location>
</feature>
<dbReference type="Pfam" id="PF00651">
    <property type="entry name" value="BTB"/>
    <property type="match status" value="1"/>
</dbReference>
<dbReference type="PROSITE" id="PS50097">
    <property type="entry name" value="BTB"/>
    <property type="match status" value="1"/>
</dbReference>
<dbReference type="CDD" id="cd18186">
    <property type="entry name" value="BTB_POZ_ZBTB_KLHL-like"/>
    <property type="match status" value="1"/>
</dbReference>
<evidence type="ECO:0000256" key="1">
    <source>
        <dbReference type="SAM" id="MobiDB-lite"/>
    </source>
</evidence>
<feature type="region of interest" description="Disordered" evidence="1">
    <location>
        <begin position="1"/>
        <end position="25"/>
    </location>
</feature>
<gene>
    <name evidence="3" type="ORF">WOLCODRAFT_28445</name>
</gene>
<dbReference type="OMA" id="SMSECGH"/>
<evidence type="ECO:0000259" key="2">
    <source>
        <dbReference type="PROSITE" id="PS50097"/>
    </source>
</evidence>
<accession>A0A2H3JHW8</accession>
<dbReference type="SUPFAM" id="SSF54695">
    <property type="entry name" value="POZ domain"/>
    <property type="match status" value="1"/>
</dbReference>
<dbReference type="AlphaFoldDB" id="A0A2H3JHW8"/>
<dbReference type="Proteomes" id="UP000218811">
    <property type="component" value="Unassembled WGS sequence"/>
</dbReference>
<evidence type="ECO:0000313" key="4">
    <source>
        <dbReference type="Proteomes" id="UP000218811"/>
    </source>
</evidence>
<protein>
    <recommendedName>
        <fullName evidence="2">BTB domain-containing protein</fullName>
    </recommendedName>
</protein>
<sequence length="328" mass="37332">MLSTELAMDSAERHESTPQITDAPAPFNKSTADIILRSSDLVDFRVRRAILAEVSPVFDTMSTLPQPTRGGRITVTRDGLPVIALEESSETLETILRFCYPLLPQPTIHGVERLYSVTKAVKKYAMDEVLPLVHTQLHSIAEEEPLRVYVFAIREGWEAEARLAARSSLSRDVHDLAWVPELKEISASAYHHLLDFHHRCCIAAKDVTTEYDRWITDSKVWGWFTIVNHDCHDCEKQYTRLWREVTRPRVKVGASQWWIDHMSRIADIMGTTPSMKKLLDQEIVDQTLVEASACSECRKSAPAQMRAFVKLHAAQVDEEISKVILKID</sequence>
<organism evidence="3 4">
    <name type="scientific">Wolfiporia cocos (strain MD-104)</name>
    <name type="common">Brown rot fungus</name>
    <dbReference type="NCBI Taxonomy" id="742152"/>
    <lineage>
        <taxon>Eukaryota</taxon>
        <taxon>Fungi</taxon>
        <taxon>Dikarya</taxon>
        <taxon>Basidiomycota</taxon>
        <taxon>Agaricomycotina</taxon>
        <taxon>Agaricomycetes</taxon>
        <taxon>Polyporales</taxon>
        <taxon>Phaeolaceae</taxon>
        <taxon>Wolfiporia</taxon>
    </lineage>
</organism>
<dbReference type="InterPro" id="IPR000210">
    <property type="entry name" value="BTB/POZ_dom"/>
</dbReference>